<feature type="coiled-coil region" evidence="1">
    <location>
        <begin position="240"/>
        <end position="267"/>
    </location>
</feature>
<name>A0AA88H0Q3_NAELO</name>
<reference evidence="3 4" key="1">
    <citation type="journal article" date="2018" name="BMC Genomics">
        <title>The genome of Naegleria lovaniensis, the basis for a comparative approach to unravel pathogenicity factors of the human pathogenic amoeba N. fowleri.</title>
        <authorList>
            <person name="Liechti N."/>
            <person name="Schurch N."/>
            <person name="Bruggmann R."/>
            <person name="Wittwer M."/>
        </authorList>
    </citation>
    <scope>NUCLEOTIDE SEQUENCE [LARGE SCALE GENOMIC DNA]</scope>
    <source>
        <strain evidence="3 4">ATCC 30569</strain>
    </source>
</reference>
<comment type="caution">
    <text evidence="3">The sequence shown here is derived from an EMBL/GenBank/DDBJ whole genome shotgun (WGS) entry which is preliminary data.</text>
</comment>
<feature type="region of interest" description="Disordered" evidence="2">
    <location>
        <begin position="53"/>
        <end position="79"/>
    </location>
</feature>
<dbReference type="Proteomes" id="UP000816034">
    <property type="component" value="Unassembled WGS sequence"/>
</dbReference>
<dbReference type="GeneID" id="68103909"/>
<dbReference type="RefSeq" id="XP_044554624.1">
    <property type="nucleotide sequence ID" value="XM_044687112.1"/>
</dbReference>
<evidence type="ECO:0000256" key="1">
    <source>
        <dbReference type="SAM" id="Coils"/>
    </source>
</evidence>
<keyword evidence="4" id="KW-1185">Reference proteome</keyword>
<sequence length="731" mass="83921">MMNADNKPQVTHEHHHFYHGGKKVASTSVRLSEEGSIEDVRVIDHHGPKLVSFWNSGKSSSSSSSLENGGDSNKQYTTPPMYSERLTKLKSKLSAVSSSLDGKNGPLTKEEDKLKKKIKQQKKEIELLTREVRDLQSTASKTISSSSSSPVSIQLPSASPFKESSYGSTYSEQKSFLDTLTYIEGKVDRLISEKNSQIEKHISDKIDAERKSKILESERDFNRRELAQREKELEICAKEKERLGKSLKTAEDDVMRLQKTLEQFSKSREEDTELTQKMVDKLLEKERGRIRKKMSEEYQKEIDELKNKILDLGEQIHCLKETQELRDREILESREESNMLRLKCSKLSALSEKIQQISKSQKSYLDELDKLVGSCKDKIPSLEDLSKGAQLYSRLSKGYEDLELASTVDDAVFGSFNSDFEKLKQLLKSSIERERKLEDNLTYTMNLNQVMNRELESCKKSLTEMEESISASAYLEKSSLYQKKIQAVSNITTSFKVKSIIEICEEFAKANSNLREKVKTTQANNELLSQELSQLHKSKLETVSSQKQYYKEKEHLAQADSENFSKLIQEKQSVIEKYKEIIENKGVNISSLEETCKEKSDQLKNTKKELEQKVEEIEKILKEKKDLEQLYNKTLHELEESKEEHASNEMLIAQIKNQNERLTALNNDYSTKAEELEMQLDAEKEKVAKLESQLKDLQLVVSSKETEIERNKTNLVSLEKSKQLLEKSSSS</sequence>
<feature type="region of interest" description="Disordered" evidence="2">
    <location>
        <begin position="1"/>
        <end position="23"/>
    </location>
</feature>
<proteinExistence type="predicted"/>
<evidence type="ECO:0000313" key="4">
    <source>
        <dbReference type="Proteomes" id="UP000816034"/>
    </source>
</evidence>
<dbReference type="AlphaFoldDB" id="A0AA88H0Q3"/>
<protein>
    <submittedName>
        <fullName evidence="3">Uncharacterized protein</fullName>
    </submittedName>
</protein>
<evidence type="ECO:0000313" key="3">
    <source>
        <dbReference type="EMBL" id="KAG2392730.1"/>
    </source>
</evidence>
<feature type="coiled-coil region" evidence="1">
    <location>
        <begin position="295"/>
        <end position="322"/>
    </location>
</feature>
<feature type="compositionally biased region" description="Basic residues" evidence="2">
    <location>
        <begin position="13"/>
        <end position="22"/>
    </location>
</feature>
<organism evidence="3 4">
    <name type="scientific">Naegleria lovaniensis</name>
    <name type="common">Amoeba</name>
    <dbReference type="NCBI Taxonomy" id="51637"/>
    <lineage>
        <taxon>Eukaryota</taxon>
        <taxon>Discoba</taxon>
        <taxon>Heterolobosea</taxon>
        <taxon>Tetramitia</taxon>
        <taxon>Eutetramitia</taxon>
        <taxon>Vahlkampfiidae</taxon>
        <taxon>Naegleria</taxon>
    </lineage>
</organism>
<feature type="coiled-coil region" evidence="1">
    <location>
        <begin position="504"/>
        <end position="531"/>
    </location>
</feature>
<feature type="coiled-coil region" evidence="1">
    <location>
        <begin position="575"/>
        <end position="728"/>
    </location>
</feature>
<dbReference type="EMBL" id="PYSW02000004">
    <property type="protein sequence ID" value="KAG2392730.1"/>
    <property type="molecule type" value="Genomic_DNA"/>
</dbReference>
<accession>A0AA88H0Q3</accession>
<feature type="region of interest" description="Disordered" evidence="2">
    <location>
        <begin position="138"/>
        <end position="167"/>
    </location>
</feature>
<feature type="compositionally biased region" description="Low complexity" evidence="2">
    <location>
        <begin position="53"/>
        <end position="73"/>
    </location>
</feature>
<gene>
    <name evidence="3" type="ORF">C9374_011455</name>
</gene>
<feature type="region of interest" description="Disordered" evidence="2">
    <location>
        <begin position="93"/>
        <end position="115"/>
    </location>
</feature>
<feature type="coiled-coil region" evidence="1">
    <location>
        <begin position="420"/>
        <end position="468"/>
    </location>
</feature>
<evidence type="ECO:0000256" key="2">
    <source>
        <dbReference type="SAM" id="MobiDB-lite"/>
    </source>
</evidence>
<keyword evidence="1" id="KW-0175">Coiled coil</keyword>
<feature type="compositionally biased region" description="Low complexity" evidence="2">
    <location>
        <begin position="138"/>
        <end position="159"/>
    </location>
</feature>